<evidence type="ECO:0008006" key="3">
    <source>
        <dbReference type="Google" id="ProtNLM"/>
    </source>
</evidence>
<dbReference type="EMBL" id="JAPWTK010000036">
    <property type="protein sequence ID" value="KAJ8955772.1"/>
    <property type="molecule type" value="Genomic_DNA"/>
</dbReference>
<evidence type="ECO:0000313" key="1">
    <source>
        <dbReference type="EMBL" id="KAJ8955772.1"/>
    </source>
</evidence>
<reference evidence="1" key="1">
    <citation type="journal article" date="2023" name="Insect Mol. Biol.">
        <title>Genome sequencing provides insights into the evolution of gene families encoding plant cell wall-degrading enzymes in longhorned beetles.</title>
        <authorList>
            <person name="Shin N.R."/>
            <person name="Okamura Y."/>
            <person name="Kirsch R."/>
            <person name="Pauchet Y."/>
        </authorList>
    </citation>
    <scope>NUCLEOTIDE SEQUENCE</scope>
    <source>
        <strain evidence="1">AMC_N1</strain>
    </source>
</reference>
<gene>
    <name evidence="1" type="ORF">NQ318_008646</name>
</gene>
<proteinExistence type="predicted"/>
<sequence length="89" mass="10545">MNNHLWDSENPHAVKKDIFSMIRQFLCGHFPHRCIGRGSEFVWPPRSPDLNRLDFSGWSNLKDIVYQEEVNSLQELRQRIQEVISFCSL</sequence>
<evidence type="ECO:0000313" key="2">
    <source>
        <dbReference type="Proteomes" id="UP001162162"/>
    </source>
</evidence>
<dbReference type="Proteomes" id="UP001162162">
    <property type="component" value="Unassembled WGS sequence"/>
</dbReference>
<dbReference type="PANTHER" id="PTHR47326:SF1">
    <property type="entry name" value="HTH PSQ-TYPE DOMAIN-CONTAINING PROTEIN"/>
    <property type="match status" value="1"/>
</dbReference>
<keyword evidence="2" id="KW-1185">Reference proteome</keyword>
<dbReference type="InterPro" id="IPR036397">
    <property type="entry name" value="RNaseH_sf"/>
</dbReference>
<comment type="caution">
    <text evidence="1">The sequence shown here is derived from an EMBL/GenBank/DDBJ whole genome shotgun (WGS) entry which is preliminary data.</text>
</comment>
<accession>A0AAV8YYG5</accession>
<dbReference type="GO" id="GO:0003676">
    <property type="term" value="F:nucleic acid binding"/>
    <property type="evidence" value="ECO:0007669"/>
    <property type="project" value="InterPro"/>
</dbReference>
<protein>
    <recommendedName>
        <fullName evidence="3">Maturase K</fullName>
    </recommendedName>
</protein>
<dbReference type="AlphaFoldDB" id="A0AAV8YYG5"/>
<organism evidence="1 2">
    <name type="scientific">Aromia moschata</name>
    <dbReference type="NCBI Taxonomy" id="1265417"/>
    <lineage>
        <taxon>Eukaryota</taxon>
        <taxon>Metazoa</taxon>
        <taxon>Ecdysozoa</taxon>
        <taxon>Arthropoda</taxon>
        <taxon>Hexapoda</taxon>
        <taxon>Insecta</taxon>
        <taxon>Pterygota</taxon>
        <taxon>Neoptera</taxon>
        <taxon>Endopterygota</taxon>
        <taxon>Coleoptera</taxon>
        <taxon>Polyphaga</taxon>
        <taxon>Cucujiformia</taxon>
        <taxon>Chrysomeloidea</taxon>
        <taxon>Cerambycidae</taxon>
        <taxon>Cerambycinae</taxon>
        <taxon>Callichromatini</taxon>
        <taxon>Aromia</taxon>
    </lineage>
</organism>
<dbReference type="Gene3D" id="3.30.420.10">
    <property type="entry name" value="Ribonuclease H-like superfamily/Ribonuclease H"/>
    <property type="match status" value="1"/>
</dbReference>
<name>A0AAV8YYG5_9CUCU</name>
<dbReference type="PANTHER" id="PTHR47326">
    <property type="entry name" value="TRANSPOSABLE ELEMENT TC3 TRANSPOSASE-LIKE PROTEIN"/>
    <property type="match status" value="1"/>
</dbReference>